<gene>
    <name evidence="1" type="ORF">QYF61_006985</name>
</gene>
<comment type="caution">
    <text evidence="1">The sequence shown here is derived from an EMBL/GenBank/DDBJ whole genome shotgun (WGS) entry which is preliminary data.</text>
</comment>
<dbReference type="EMBL" id="JAUNZN010000046">
    <property type="protein sequence ID" value="KAK4806008.1"/>
    <property type="molecule type" value="Genomic_DNA"/>
</dbReference>
<name>A0AAN7M9Y1_MYCAM</name>
<evidence type="ECO:0000313" key="2">
    <source>
        <dbReference type="Proteomes" id="UP001333110"/>
    </source>
</evidence>
<dbReference type="AlphaFoldDB" id="A0AAN7M9Y1"/>
<protein>
    <recommendedName>
        <fullName evidence="3">Reverse transcriptase domain-containing protein</fullName>
    </recommendedName>
</protein>
<keyword evidence="2" id="KW-1185">Reference proteome</keyword>
<organism evidence="1 2">
    <name type="scientific">Mycteria americana</name>
    <name type="common">Wood stork</name>
    <dbReference type="NCBI Taxonomy" id="33587"/>
    <lineage>
        <taxon>Eukaryota</taxon>
        <taxon>Metazoa</taxon>
        <taxon>Chordata</taxon>
        <taxon>Craniata</taxon>
        <taxon>Vertebrata</taxon>
        <taxon>Euteleostomi</taxon>
        <taxon>Archelosauria</taxon>
        <taxon>Archosauria</taxon>
        <taxon>Dinosauria</taxon>
        <taxon>Saurischia</taxon>
        <taxon>Theropoda</taxon>
        <taxon>Coelurosauria</taxon>
        <taxon>Aves</taxon>
        <taxon>Neognathae</taxon>
        <taxon>Neoaves</taxon>
        <taxon>Aequornithes</taxon>
        <taxon>Ciconiiformes</taxon>
        <taxon>Ciconiidae</taxon>
        <taxon>Mycteria</taxon>
    </lineage>
</organism>
<dbReference type="Proteomes" id="UP001333110">
    <property type="component" value="Unassembled WGS sequence"/>
</dbReference>
<sequence length="203" mass="22520">MKFSQSPVNSGVPQGSTVSPVLFNTFINDLDDGAECSLSTSDDDTERGGMTGVLLFGGTWTGWRNGLKGTSGSSKGSAKSCSATSSYLSYICLEQKSYEERLRELGLFSLEKRRLRGDLIALYNSLKGGCREVGVGLFSQVTSDRTRGNGLKLRQGRFRLDIRKFFFTERVIKHWNRLPREVVESPSLEVFKGSLDEVLRDVI</sequence>
<accession>A0AAN7M9Y1</accession>
<reference evidence="1 2" key="1">
    <citation type="journal article" date="2023" name="J. Hered.">
        <title>Chromosome-level genome of the wood stork (Mycteria americana) provides insight into avian chromosome evolution.</title>
        <authorList>
            <person name="Flamio R. Jr."/>
            <person name="Ramstad K.M."/>
        </authorList>
    </citation>
    <scope>NUCLEOTIDE SEQUENCE [LARGE SCALE GENOMIC DNA]</scope>
    <source>
        <strain evidence="1">JAX WOST 10</strain>
    </source>
</reference>
<evidence type="ECO:0000313" key="1">
    <source>
        <dbReference type="EMBL" id="KAK4806008.1"/>
    </source>
</evidence>
<evidence type="ECO:0008006" key="3">
    <source>
        <dbReference type="Google" id="ProtNLM"/>
    </source>
</evidence>
<proteinExistence type="predicted"/>